<dbReference type="GO" id="GO:0009097">
    <property type="term" value="P:isoleucine biosynthetic process"/>
    <property type="evidence" value="ECO:0007669"/>
    <property type="project" value="TreeGrafter"/>
</dbReference>
<keyword evidence="7" id="KW-1185">Reference proteome</keyword>
<dbReference type="GO" id="GO:0030976">
    <property type="term" value="F:thiamine pyrophosphate binding"/>
    <property type="evidence" value="ECO:0007669"/>
    <property type="project" value="InterPro"/>
</dbReference>
<evidence type="ECO:0000256" key="1">
    <source>
        <dbReference type="ARBA" id="ARBA00001964"/>
    </source>
</evidence>
<evidence type="ECO:0000256" key="3">
    <source>
        <dbReference type="ARBA" id="ARBA00023052"/>
    </source>
</evidence>
<comment type="similarity">
    <text evidence="2">Belongs to the TPP enzyme family.</text>
</comment>
<dbReference type="GO" id="GO:0050660">
    <property type="term" value="F:flavin adenine dinucleotide binding"/>
    <property type="evidence" value="ECO:0007669"/>
    <property type="project" value="TreeGrafter"/>
</dbReference>
<dbReference type="EMBL" id="JAAIKB010000001">
    <property type="protein sequence ID" value="NGM18918.1"/>
    <property type="molecule type" value="Genomic_DNA"/>
</dbReference>
<proteinExistence type="inferred from homology"/>
<comment type="caution">
    <text evidence="6">The sequence shown here is derived from an EMBL/GenBank/DDBJ whole genome shotgun (WGS) entry which is preliminary data.</text>
</comment>
<reference evidence="6 7" key="1">
    <citation type="submission" date="2020-03" db="EMBL/GenBank/DDBJ databases">
        <title>Roseomonas stagni sp. nov., isolated from pond water in Japan.</title>
        <authorList>
            <person name="Furuhata K."/>
            <person name="Miyamoto H."/>
            <person name="Goto K."/>
        </authorList>
    </citation>
    <scope>NUCLEOTIDE SEQUENCE [LARGE SCALE GENOMIC DNA]</scope>
    <source>
        <strain evidence="6 7">PeD5</strain>
    </source>
</reference>
<dbReference type="InterPro" id="IPR029035">
    <property type="entry name" value="DHS-like_NAD/FAD-binding_dom"/>
</dbReference>
<accession>A0A6M1LF21</accession>
<dbReference type="InterPro" id="IPR029061">
    <property type="entry name" value="THDP-binding"/>
</dbReference>
<dbReference type="InterPro" id="IPR011766">
    <property type="entry name" value="TPP_enzyme_TPP-bd"/>
</dbReference>
<dbReference type="GO" id="GO:0005948">
    <property type="term" value="C:acetolactate synthase complex"/>
    <property type="evidence" value="ECO:0007669"/>
    <property type="project" value="TreeGrafter"/>
</dbReference>
<dbReference type="FunFam" id="3.40.50.970:FF:000007">
    <property type="entry name" value="Acetolactate synthase"/>
    <property type="match status" value="1"/>
</dbReference>
<name>A0A6M1LF21_9PROT</name>
<dbReference type="PANTHER" id="PTHR18968:SF166">
    <property type="entry name" value="2-HYDROXYACYL-COA LYASE 2"/>
    <property type="match status" value="1"/>
</dbReference>
<evidence type="ECO:0000256" key="2">
    <source>
        <dbReference type="ARBA" id="ARBA00007812"/>
    </source>
</evidence>
<dbReference type="Proteomes" id="UP000475385">
    <property type="component" value="Unassembled WGS sequence"/>
</dbReference>
<sequence length="530" mass="53810">MKQRGADILVKGLQAAGVTRIFSLSGNHIMPVYDALVGSGIEIVHTRHEAAAVHMADAWARLSGQVGVALVTGGQGHANAAAALCTAWQGEVPVLLLSGHAPLNQIGLGAFQELDQVAMAAPAAKAAWAAQTPAGMAADVAKAVSIAMSGRPGPVHLSLPTDVLEGEAEDAPVPTPALAPMPLSPTTAGLVAQAIAAAKRPVLVAPPALCTPAGFALQRGLEAASGLPVLPMQSPRGLADPTLGLLREVLGQADLVVLIGKALDFTLGFGKPMPADCRFILLEPEGALLARAQGLLGDRITLAALADPTSAITALTAAVTPGHAEWAATVREAIGWRPAEWATPQAPGAIRSATLCAAVNAAVARHGATFICDGGEIGQWAMAMVKAETRAVNGVAGAIGVGIPFGIGARAARNAPVIAVMGDGSFGFHMAEIDTAARHGLPFVAVVGNDSRWNAEHQIQIRDYGANRAHGCELAPGTRYDLVAVALGGHGEQVTDAAEIGPAIDRAIASGKPAVVNVVIEGQPAPTLKR</sequence>
<dbReference type="PANTHER" id="PTHR18968">
    <property type="entry name" value="THIAMINE PYROPHOSPHATE ENZYMES"/>
    <property type="match status" value="1"/>
</dbReference>
<dbReference type="GO" id="GO:0003984">
    <property type="term" value="F:acetolactate synthase activity"/>
    <property type="evidence" value="ECO:0007669"/>
    <property type="project" value="TreeGrafter"/>
</dbReference>
<dbReference type="SUPFAM" id="SSF52467">
    <property type="entry name" value="DHS-like NAD/FAD-binding domain"/>
    <property type="match status" value="1"/>
</dbReference>
<organism evidence="6 7">
    <name type="scientific">Falsiroseomonas algicola</name>
    <dbReference type="NCBI Taxonomy" id="2716930"/>
    <lineage>
        <taxon>Bacteria</taxon>
        <taxon>Pseudomonadati</taxon>
        <taxon>Pseudomonadota</taxon>
        <taxon>Alphaproteobacteria</taxon>
        <taxon>Acetobacterales</taxon>
        <taxon>Roseomonadaceae</taxon>
        <taxon>Falsiroseomonas</taxon>
    </lineage>
</organism>
<evidence type="ECO:0000259" key="4">
    <source>
        <dbReference type="Pfam" id="PF02775"/>
    </source>
</evidence>
<feature type="domain" description="Thiamine pyrophosphate enzyme N-terminal TPP-binding" evidence="5">
    <location>
        <begin position="4"/>
        <end position="119"/>
    </location>
</feature>
<evidence type="ECO:0000259" key="5">
    <source>
        <dbReference type="Pfam" id="PF02776"/>
    </source>
</evidence>
<dbReference type="CDD" id="cd07035">
    <property type="entry name" value="TPP_PYR_POX_like"/>
    <property type="match status" value="1"/>
</dbReference>
<dbReference type="InterPro" id="IPR012001">
    <property type="entry name" value="Thiamin_PyroP_enz_TPP-bd_dom"/>
</dbReference>
<dbReference type="Gene3D" id="3.40.50.1220">
    <property type="entry name" value="TPP-binding domain"/>
    <property type="match status" value="1"/>
</dbReference>
<gene>
    <name evidence="6" type="ORF">G3576_02755</name>
</gene>
<dbReference type="AlphaFoldDB" id="A0A6M1LF21"/>
<dbReference type="InterPro" id="IPR045229">
    <property type="entry name" value="TPP_enz"/>
</dbReference>
<dbReference type="SUPFAM" id="SSF52518">
    <property type="entry name" value="Thiamin diphosphate-binding fold (THDP-binding)"/>
    <property type="match status" value="2"/>
</dbReference>
<dbReference type="Pfam" id="PF02775">
    <property type="entry name" value="TPP_enzyme_C"/>
    <property type="match status" value="1"/>
</dbReference>
<comment type="cofactor">
    <cofactor evidence="1">
        <name>thiamine diphosphate</name>
        <dbReference type="ChEBI" id="CHEBI:58937"/>
    </cofactor>
</comment>
<dbReference type="Gene3D" id="3.40.50.970">
    <property type="match status" value="2"/>
</dbReference>
<protein>
    <submittedName>
        <fullName evidence="6">Thiamine pyrophosphate-binding protein</fullName>
    </submittedName>
</protein>
<feature type="domain" description="Thiamine pyrophosphate enzyme TPP-binding" evidence="4">
    <location>
        <begin position="375"/>
        <end position="518"/>
    </location>
</feature>
<dbReference type="RefSeq" id="WP_164692777.1">
    <property type="nucleotide sequence ID" value="NZ_JAAIKB010000001.1"/>
</dbReference>
<keyword evidence="3" id="KW-0786">Thiamine pyrophosphate</keyword>
<evidence type="ECO:0000313" key="6">
    <source>
        <dbReference type="EMBL" id="NGM18918.1"/>
    </source>
</evidence>
<dbReference type="GO" id="GO:0009099">
    <property type="term" value="P:L-valine biosynthetic process"/>
    <property type="evidence" value="ECO:0007669"/>
    <property type="project" value="TreeGrafter"/>
</dbReference>
<evidence type="ECO:0000313" key="7">
    <source>
        <dbReference type="Proteomes" id="UP000475385"/>
    </source>
</evidence>
<dbReference type="Pfam" id="PF02776">
    <property type="entry name" value="TPP_enzyme_N"/>
    <property type="match status" value="1"/>
</dbReference>